<accession>A0A0G0Y480</accession>
<sequence>MTVENRQEGYLGELRYEDYLGSIPAIEFREDQGGRPPVLRIADSCFEVPEDFLDIKEISSWEEVSKFRERGVKGRLLHPLSYLSLAGLLKRRGILKNEADLDINVEEIESGKFLFSIEPLDIELDFRYRVLEVSGEYAVSDDQTLWDALEKDARERLNLGYLIDYPCLRVKKNPPIIKRIIDGLSRRKGAVG</sequence>
<dbReference type="EMBL" id="LCBC01000008">
    <property type="protein sequence ID" value="KKS04256.1"/>
    <property type="molecule type" value="Genomic_DNA"/>
</dbReference>
<proteinExistence type="predicted"/>
<reference evidence="1 2" key="1">
    <citation type="journal article" date="2015" name="Nature">
        <title>rRNA introns, odd ribosomes, and small enigmatic genomes across a large radiation of phyla.</title>
        <authorList>
            <person name="Brown C.T."/>
            <person name="Hug L.A."/>
            <person name="Thomas B.C."/>
            <person name="Sharon I."/>
            <person name="Castelle C.J."/>
            <person name="Singh A."/>
            <person name="Wilkins M.J."/>
            <person name="Williams K.H."/>
            <person name="Banfield J.F."/>
        </authorList>
    </citation>
    <scope>NUCLEOTIDE SEQUENCE [LARGE SCALE GENOMIC DNA]</scope>
</reference>
<gene>
    <name evidence="1" type="ORF">UU56_C0008G0063</name>
</gene>
<organism evidence="1 2">
    <name type="scientific">Candidatus Curtissbacteria bacterium GW2011_GWA2_41_24</name>
    <dbReference type="NCBI Taxonomy" id="1618411"/>
    <lineage>
        <taxon>Bacteria</taxon>
        <taxon>Candidatus Curtissiibacteriota</taxon>
    </lineage>
</organism>
<comment type="caution">
    <text evidence="1">The sequence shown here is derived from an EMBL/GenBank/DDBJ whole genome shotgun (WGS) entry which is preliminary data.</text>
</comment>
<dbReference type="AlphaFoldDB" id="A0A0G0Y480"/>
<name>A0A0G0Y480_9BACT</name>
<dbReference type="Proteomes" id="UP000034493">
    <property type="component" value="Unassembled WGS sequence"/>
</dbReference>
<protein>
    <submittedName>
        <fullName evidence="1">Uncharacterized protein</fullName>
    </submittedName>
</protein>
<evidence type="ECO:0000313" key="2">
    <source>
        <dbReference type="Proteomes" id="UP000034493"/>
    </source>
</evidence>
<evidence type="ECO:0000313" key="1">
    <source>
        <dbReference type="EMBL" id="KKS04256.1"/>
    </source>
</evidence>